<feature type="compositionally biased region" description="Polar residues" evidence="1">
    <location>
        <begin position="555"/>
        <end position="575"/>
    </location>
</feature>
<feature type="compositionally biased region" description="Basic and acidic residues" evidence="1">
    <location>
        <begin position="362"/>
        <end position="372"/>
    </location>
</feature>
<feature type="compositionally biased region" description="Polar residues" evidence="1">
    <location>
        <begin position="444"/>
        <end position="457"/>
    </location>
</feature>
<keyword evidence="2" id="KW-0472">Membrane</keyword>
<feature type="compositionally biased region" description="Polar residues" evidence="1">
    <location>
        <begin position="344"/>
        <end position="361"/>
    </location>
</feature>
<feature type="compositionally biased region" description="Low complexity" evidence="1">
    <location>
        <begin position="607"/>
        <end position="620"/>
    </location>
</feature>
<dbReference type="OrthoDB" id="2162449at2759"/>
<evidence type="ECO:0000313" key="4">
    <source>
        <dbReference type="Proteomes" id="UP000054217"/>
    </source>
</evidence>
<evidence type="ECO:0000256" key="2">
    <source>
        <dbReference type="SAM" id="Phobius"/>
    </source>
</evidence>
<dbReference type="STRING" id="870435.A0A0C3NSG1"/>
<protein>
    <recommendedName>
        <fullName evidence="5">Nucleoside diphosphate kinase</fullName>
    </recommendedName>
</protein>
<dbReference type="SUPFAM" id="SSF54919">
    <property type="entry name" value="Nucleoside diphosphate kinase, NDK"/>
    <property type="match status" value="1"/>
</dbReference>
<evidence type="ECO:0000313" key="3">
    <source>
        <dbReference type="EMBL" id="KIO03775.1"/>
    </source>
</evidence>
<reference evidence="3 4" key="1">
    <citation type="submission" date="2014-04" db="EMBL/GenBank/DDBJ databases">
        <authorList>
            <consortium name="DOE Joint Genome Institute"/>
            <person name="Kuo A."/>
            <person name="Kohler A."/>
            <person name="Costa M.D."/>
            <person name="Nagy L.G."/>
            <person name="Floudas D."/>
            <person name="Copeland A."/>
            <person name="Barry K.W."/>
            <person name="Cichocki N."/>
            <person name="Veneault-Fourrey C."/>
            <person name="LaButti K."/>
            <person name="Lindquist E.A."/>
            <person name="Lipzen A."/>
            <person name="Lundell T."/>
            <person name="Morin E."/>
            <person name="Murat C."/>
            <person name="Sun H."/>
            <person name="Tunlid A."/>
            <person name="Henrissat B."/>
            <person name="Grigoriev I.V."/>
            <person name="Hibbett D.S."/>
            <person name="Martin F."/>
            <person name="Nordberg H.P."/>
            <person name="Cantor M.N."/>
            <person name="Hua S.X."/>
        </authorList>
    </citation>
    <scope>NUCLEOTIDE SEQUENCE [LARGE SCALE GENOMIC DNA]</scope>
    <source>
        <strain evidence="3 4">Marx 270</strain>
    </source>
</reference>
<keyword evidence="2" id="KW-1133">Transmembrane helix</keyword>
<feature type="region of interest" description="Disordered" evidence="1">
    <location>
        <begin position="409"/>
        <end position="576"/>
    </location>
</feature>
<gene>
    <name evidence="3" type="ORF">M404DRAFT_1000986</name>
</gene>
<dbReference type="InterPro" id="IPR036850">
    <property type="entry name" value="NDK-like_dom_sf"/>
</dbReference>
<dbReference type="InParanoid" id="A0A0C3NSG1"/>
<feature type="region of interest" description="Disordered" evidence="1">
    <location>
        <begin position="327"/>
        <end position="379"/>
    </location>
</feature>
<feature type="region of interest" description="Disordered" evidence="1">
    <location>
        <begin position="1"/>
        <end position="26"/>
    </location>
</feature>
<keyword evidence="2" id="KW-0812">Transmembrane</keyword>
<sequence>MAAVASNMRRVAVPSQPADQRFNRHSTQSKHSRFSIFFFFSIVVAVYTCHPISFPNALRSLSHTLAAMSRTVAIIKTHALPRRLDIEHGLLEAKFEIVKERPMEFDTETDPETFYELFDSDANFLSEGPVWVYVLDHSRPAVQTLLTLLPSFDNALIAARTDAQVEMQIAALFASSPPFPPAELPPIPDEEGGLTLVDEGGHAEIARQHVPNGYRQAHRMVPEFDAGSIRSINSGVLEALQFGLEARLALPDPTTFDGSAAGPSNTRAPAFMDARSTLALSDRTSNTNSSSNGAGKSPFRARALPKTHLTPDITPRLTKAALLRQSLAATSSGSPGKPRPRPSTMGTASTGRLPTYTNKENAVSKDAQDRARKTFAGVPGHKRAETIGVASTRPPVVAPRLTKAAALRLGLERPATPPGKKGPSSVGSGGKAVNGGNGSHRSRASVSPHTGASTTTPAGEGNGAEIEAEAPQPKKAIFEGVPGHKRSETISVCSVSQPPSILPRTNRSAALRKEGAPPPSSFMFRTPTAPKTRGSGSAYSRSSSAMSAYRDSRSNIGSARSQSTVPPSRASSRVSQVGGYAITKTGFASRVPGVGVGSEIGTNGLQSTSNTTSSPSNSHTYLSDPDAYFVDVDDPHAAGPTAPTPTTRSRRPSSLQAPTIAPRVNKSAALRARKAAADAAKPKSPYANASKR</sequence>
<dbReference type="HOGENOM" id="CLU_025149_0_0_1"/>
<feature type="region of interest" description="Disordered" evidence="1">
    <location>
        <begin position="281"/>
        <end position="314"/>
    </location>
</feature>
<feature type="compositionally biased region" description="Low complexity" evidence="1">
    <location>
        <begin position="533"/>
        <end position="549"/>
    </location>
</feature>
<evidence type="ECO:0000256" key="1">
    <source>
        <dbReference type="SAM" id="MobiDB-lite"/>
    </source>
</evidence>
<proteinExistence type="predicted"/>
<evidence type="ECO:0008006" key="5">
    <source>
        <dbReference type="Google" id="ProtNLM"/>
    </source>
</evidence>
<dbReference type="EMBL" id="KN831974">
    <property type="protein sequence ID" value="KIO03775.1"/>
    <property type="molecule type" value="Genomic_DNA"/>
</dbReference>
<feature type="compositionally biased region" description="Low complexity" evidence="1">
    <location>
        <begin position="677"/>
        <end position="692"/>
    </location>
</feature>
<feature type="transmembrane region" description="Helical" evidence="2">
    <location>
        <begin position="34"/>
        <end position="54"/>
    </location>
</feature>
<organism evidence="3 4">
    <name type="scientific">Pisolithus tinctorius Marx 270</name>
    <dbReference type="NCBI Taxonomy" id="870435"/>
    <lineage>
        <taxon>Eukaryota</taxon>
        <taxon>Fungi</taxon>
        <taxon>Dikarya</taxon>
        <taxon>Basidiomycota</taxon>
        <taxon>Agaricomycotina</taxon>
        <taxon>Agaricomycetes</taxon>
        <taxon>Agaricomycetidae</taxon>
        <taxon>Boletales</taxon>
        <taxon>Sclerodermatineae</taxon>
        <taxon>Pisolithaceae</taxon>
        <taxon>Pisolithus</taxon>
    </lineage>
</organism>
<reference evidence="4" key="2">
    <citation type="submission" date="2015-01" db="EMBL/GenBank/DDBJ databases">
        <title>Evolutionary Origins and Diversification of the Mycorrhizal Mutualists.</title>
        <authorList>
            <consortium name="DOE Joint Genome Institute"/>
            <consortium name="Mycorrhizal Genomics Consortium"/>
            <person name="Kohler A."/>
            <person name="Kuo A."/>
            <person name="Nagy L.G."/>
            <person name="Floudas D."/>
            <person name="Copeland A."/>
            <person name="Barry K.W."/>
            <person name="Cichocki N."/>
            <person name="Veneault-Fourrey C."/>
            <person name="LaButti K."/>
            <person name="Lindquist E.A."/>
            <person name="Lipzen A."/>
            <person name="Lundell T."/>
            <person name="Morin E."/>
            <person name="Murat C."/>
            <person name="Riley R."/>
            <person name="Ohm R."/>
            <person name="Sun H."/>
            <person name="Tunlid A."/>
            <person name="Henrissat B."/>
            <person name="Grigoriev I.V."/>
            <person name="Hibbett D.S."/>
            <person name="Martin F."/>
        </authorList>
    </citation>
    <scope>NUCLEOTIDE SEQUENCE [LARGE SCALE GENOMIC DNA]</scope>
    <source>
        <strain evidence="4">Marx 270</strain>
    </source>
</reference>
<name>A0A0C3NSG1_PISTI</name>
<dbReference type="Proteomes" id="UP000054217">
    <property type="component" value="Unassembled WGS sequence"/>
</dbReference>
<accession>A0A0C3NSG1</accession>
<feature type="compositionally biased region" description="Gly residues" evidence="1">
    <location>
        <begin position="427"/>
        <end position="438"/>
    </location>
</feature>
<keyword evidence="4" id="KW-1185">Reference proteome</keyword>
<dbReference type="AlphaFoldDB" id="A0A0C3NSG1"/>
<feature type="compositionally biased region" description="Polar residues" evidence="1">
    <location>
        <begin position="489"/>
        <end position="508"/>
    </location>
</feature>
<dbReference type="Gene3D" id="3.30.70.141">
    <property type="entry name" value="Nucleoside diphosphate kinase-like domain"/>
    <property type="match status" value="1"/>
</dbReference>
<feature type="region of interest" description="Disordered" evidence="1">
    <location>
        <begin position="588"/>
        <end position="692"/>
    </location>
</feature>